<dbReference type="PANTHER" id="PTHR34977">
    <property type="entry name" value="UPF0337 PROTEIN YJBJ"/>
    <property type="match status" value="1"/>
</dbReference>
<proteinExistence type="inferred from homology"/>
<name>A0A420XHB7_9PAST</name>
<dbReference type="Pfam" id="PF05532">
    <property type="entry name" value="CsbD"/>
    <property type="match status" value="1"/>
</dbReference>
<dbReference type="InterPro" id="IPR008462">
    <property type="entry name" value="CsbD"/>
</dbReference>
<evidence type="ECO:0000313" key="4">
    <source>
        <dbReference type="Proteomes" id="UP000280099"/>
    </source>
</evidence>
<comment type="caution">
    <text evidence="3">The sequence shown here is derived from an EMBL/GenBank/DDBJ whole genome shotgun (WGS) entry which is preliminary data.</text>
</comment>
<dbReference type="InterPro" id="IPR036629">
    <property type="entry name" value="YjbJ_sf"/>
</dbReference>
<dbReference type="AlphaFoldDB" id="A0A420XHB7"/>
<comment type="similarity">
    <text evidence="1">Belongs to the UPF0337 (CsbD) family.</text>
</comment>
<gene>
    <name evidence="3" type="ORF">DES31_0907</name>
</gene>
<dbReference type="Gene3D" id="1.10.1470.10">
    <property type="entry name" value="YjbJ"/>
    <property type="match status" value="1"/>
</dbReference>
<accession>A0A420XHB7</accession>
<organism evidence="3 4">
    <name type="scientific">Otariodibacter oris</name>
    <dbReference type="NCBI Taxonomy" id="1032623"/>
    <lineage>
        <taxon>Bacteria</taxon>
        <taxon>Pseudomonadati</taxon>
        <taxon>Pseudomonadota</taxon>
        <taxon>Gammaproteobacteria</taxon>
        <taxon>Pasteurellales</taxon>
        <taxon>Pasteurellaceae</taxon>
        <taxon>Otariodibacter</taxon>
    </lineage>
</organism>
<dbReference type="OrthoDB" id="9796058at2"/>
<dbReference type="SUPFAM" id="SSF69047">
    <property type="entry name" value="Hypothetical protein YjbJ"/>
    <property type="match status" value="1"/>
</dbReference>
<dbReference type="Proteomes" id="UP000280099">
    <property type="component" value="Unassembled WGS sequence"/>
</dbReference>
<feature type="domain" description="CsbD-like" evidence="2">
    <location>
        <begin position="4"/>
        <end position="56"/>
    </location>
</feature>
<evidence type="ECO:0000256" key="1">
    <source>
        <dbReference type="ARBA" id="ARBA00009129"/>
    </source>
</evidence>
<dbReference type="EMBL" id="RBJC01000005">
    <property type="protein sequence ID" value="RKR72742.1"/>
    <property type="molecule type" value="Genomic_DNA"/>
</dbReference>
<dbReference type="InterPro" id="IPR026042">
    <property type="entry name" value="YjbJ"/>
</dbReference>
<protein>
    <submittedName>
        <fullName evidence="3">Uncharacterized protein YjbJ (UPF0337 family)</fullName>
    </submittedName>
</protein>
<dbReference type="PANTHER" id="PTHR34977:SF1">
    <property type="entry name" value="UPF0337 PROTEIN YJBJ"/>
    <property type="match status" value="1"/>
</dbReference>
<dbReference type="PIRSF" id="PIRSF039008">
    <property type="entry name" value="YjbJ"/>
    <property type="match status" value="1"/>
</dbReference>
<dbReference type="RefSeq" id="WP_121122476.1">
    <property type="nucleotide sequence ID" value="NZ_CP016604.1"/>
</dbReference>
<evidence type="ECO:0000313" key="3">
    <source>
        <dbReference type="EMBL" id="RKR72742.1"/>
    </source>
</evidence>
<evidence type="ECO:0000259" key="2">
    <source>
        <dbReference type="Pfam" id="PF05532"/>
    </source>
</evidence>
<reference evidence="3 4" key="1">
    <citation type="submission" date="2018-10" db="EMBL/GenBank/DDBJ databases">
        <title>Genomic Encyclopedia of Type Strains, Phase IV (KMG-IV): sequencing the most valuable type-strain genomes for metagenomic binning, comparative biology and taxonomic classification.</title>
        <authorList>
            <person name="Goeker M."/>
        </authorList>
    </citation>
    <scope>NUCLEOTIDE SEQUENCE [LARGE SCALE GENOMIC DNA]</scope>
    <source>
        <strain evidence="3 4">DSM 23800</strain>
    </source>
</reference>
<keyword evidence="4" id="KW-1185">Reference proteome</keyword>
<dbReference type="InterPro" id="IPR050423">
    <property type="entry name" value="UPF0337_stress_rsp"/>
</dbReference>
<sequence length="66" mass="7728">MNWDIVEGKWKQVTGYLKEQWGDLTNDEIKELDGKKDQLIGKIQAKYGITKEEAEKQVDEFAKKIK</sequence>